<dbReference type="Gene3D" id="3.40.50.80">
    <property type="entry name" value="Nucleotide-binding domain of ferredoxin-NADP reductase (FNR) module"/>
    <property type="match status" value="1"/>
</dbReference>
<dbReference type="Proteomes" id="UP000029223">
    <property type="component" value="Unassembled WGS sequence"/>
</dbReference>
<sequence>MANEDHEPLLLLSAGSGVTPMMSMLRDLSDRDAVNNVVFFHQCSTTDDIPFADELKLLENKHDHLTVMISLTQPSEDWEGLKGALVSLI</sequence>
<dbReference type="PANTHER" id="PTHR47354">
    <property type="entry name" value="NADH OXIDOREDUCTASE HCR"/>
    <property type="match status" value="1"/>
</dbReference>
<proteinExistence type="predicted"/>
<accession>A0ABQ0JBI7</accession>
<reference evidence="11" key="1">
    <citation type="submission" date="2014-09" db="EMBL/GenBank/DDBJ databases">
        <title>Vibrio variabilis JCM 19239. (C206) whole genome shotgun sequence.</title>
        <authorList>
            <person name="Sawabe T."/>
            <person name="Meirelles P."/>
            <person name="Nakanishi M."/>
            <person name="Sayaka M."/>
            <person name="Hattori M."/>
            <person name="Ohkuma M."/>
        </authorList>
    </citation>
    <scope>NUCLEOTIDE SEQUENCE [LARGE SCALE GENOMIC DNA]</scope>
    <source>
        <strain evidence="11">JCM 19239</strain>
    </source>
</reference>
<keyword evidence="5" id="KW-0274">FAD</keyword>
<evidence type="ECO:0000256" key="8">
    <source>
        <dbReference type="ARBA" id="ARBA00023014"/>
    </source>
</evidence>
<dbReference type="EMBL" id="BBMS01000015">
    <property type="protein sequence ID" value="GAL26119.1"/>
    <property type="molecule type" value="Genomic_DNA"/>
</dbReference>
<evidence type="ECO:0000256" key="1">
    <source>
        <dbReference type="ARBA" id="ARBA00001974"/>
    </source>
</evidence>
<evidence type="ECO:0000313" key="10">
    <source>
        <dbReference type="EMBL" id="GAL26119.1"/>
    </source>
</evidence>
<evidence type="ECO:0000256" key="3">
    <source>
        <dbReference type="ARBA" id="ARBA00022714"/>
    </source>
</evidence>
<keyword evidence="7" id="KW-0408">Iron</keyword>
<keyword evidence="8" id="KW-0411">Iron-sulfur</keyword>
<evidence type="ECO:0000313" key="11">
    <source>
        <dbReference type="Proteomes" id="UP000029223"/>
    </source>
</evidence>
<keyword evidence="3" id="KW-0001">2Fe-2S</keyword>
<evidence type="ECO:0000259" key="9">
    <source>
        <dbReference type="Pfam" id="PF00175"/>
    </source>
</evidence>
<reference evidence="11" key="2">
    <citation type="submission" date="2014-09" db="EMBL/GenBank/DDBJ databases">
        <authorList>
            <consortium name="NBRP consortium"/>
            <person name="Sawabe T."/>
            <person name="Meirelles P."/>
            <person name="Nakanishi M."/>
            <person name="Sayaka M."/>
            <person name="Hattori M."/>
            <person name="Ohkuma M."/>
        </authorList>
    </citation>
    <scope>NUCLEOTIDE SEQUENCE [LARGE SCALE GENOMIC DNA]</scope>
    <source>
        <strain evidence="11">JCM 19239</strain>
    </source>
</reference>
<dbReference type="InterPro" id="IPR039261">
    <property type="entry name" value="FNR_nucleotide-bd"/>
</dbReference>
<dbReference type="PANTHER" id="PTHR47354:SF6">
    <property type="entry name" value="NADH OXIDOREDUCTASE HCR"/>
    <property type="match status" value="1"/>
</dbReference>
<gene>
    <name evidence="10" type="ORF">JCM19239_4974</name>
</gene>
<dbReference type="InterPro" id="IPR050415">
    <property type="entry name" value="MRET"/>
</dbReference>
<evidence type="ECO:0000256" key="6">
    <source>
        <dbReference type="ARBA" id="ARBA00023002"/>
    </source>
</evidence>
<protein>
    <submittedName>
        <fullName evidence="10">Flavodoxin reductases (Ferredoxin-NADPH reductases) family 1</fullName>
    </submittedName>
</protein>
<dbReference type="SUPFAM" id="SSF52343">
    <property type="entry name" value="Ferredoxin reductase-like, C-terminal NADP-linked domain"/>
    <property type="match status" value="1"/>
</dbReference>
<dbReference type="Pfam" id="PF00175">
    <property type="entry name" value="NAD_binding_1"/>
    <property type="match status" value="1"/>
</dbReference>
<feature type="domain" description="Oxidoreductase FAD/NAD(P)-binding" evidence="9">
    <location>
        <begin position="11"/>
        <end position="84"/>
    </location>
</feature>
<name>A0ABQ0JBI7_9VIBR</name>
<keyword evidence="4" id="KW-0479">Metal-binding</keyword>
<evidence type="ECO:0000256" key="2">
    <source>
        <dbReference type="ARBA" id="ARBA00022630"/>
    </source>
</evidence>
<organism evidence="10 11">
    <name type="scientific">Vibrio variabilis</name>
    <dbReference type="NCBI Taxonomy" id="990271"/>
    <lineage>
        <taxon>Bacteria</taxon>
        <taxon>Pseudomonadati</taxon>
        <taxon>Pseudomonadota</taxon>
        <taxon>Gammaproteobacteria</taxon>
        <taxon>Vibrionales</taxon>
        <taxon>Vibrionaceae</taxon>
        <taxon>Vibrio</taxon>
    </lineage>
</organism>
<keyword evidence="6" id="KW-0560">Oxidoreductase</keyword>
<keyword evidence="2" id="KW-0285">Flavoprotein</keyword>
<comment type="caution">
    <text evidence="10">The sequence shown here is derived from an EMBL/GenBank/DDBJ whole genome shotgun (WGS) entry which is preliminary data.</text>
</comment>
<comment type="cofactor">
    <cofactor evidence="1">
        <name>FAD</name>
        <dbReference type="ChEBI" id="CHEBI:57692"/>
    </cofactor>
</comment>
<evidence type="ECO:0000256" key="7">
    <source>
        <dbReference type="ARBA" id="ARBA00023004"/>
    </source>
</evidence>
<keyword evidence="11" id="KW-1185">Reference proteome</keyword>
<evidence type="ECO:0000256" key="5">
    <source>
        <dbReference type="ARBA" id="ARBA00022827"/>
    </source>
</evidence>
<evidence type="ECO:0000256" key="4">
    <source>
        <dbReference type="ARBA" id="ARBA00022723"/>
    </source>
</evidence>
<dbReference type="InterPro" id="IPR001433">
    <property type="entry name" value="OxRdtase_FAD/NAD-bd"/>
</dbReference>